<name>A0A1Y1RUS1_9SPIO</name>
<evidence type="ECO:0000256" key="2">
    <source>
        <dbReference type="ARBA" id="ARBA00004818"/>
    </source>
</evidence>
<dbReference type="SUPFAM" id="SSF56784">
    <property type="entry name" value="HAD-like"/>
    <property type="match status" value="1"/>
</dbReference>
<evidence type="ECO:0000313" key="5">
    <source>
        <dbReference type="EMBL" id="ORC32829.1"/>
    </source>
</evidence>
<dbReference type="Gene3D" id="3.40.50.1000">
    <property type="entry name" value="HAD superfamily/HAD-like"/>
    <property type="match status" value="1"/>
</dbReference>
<organism evidence="5 6">
    <name type="scientific">Marispirochaeta aestuarii</name>
    <dbReference type="NCBI Taxonomy" id="1963862"/>
    <lineage>
        <taxon>Bacteria</taxon>
        <taxon>Pseudomonadati</taxon>
        <taxon>Spirochaetota</taxon>
        <taxon>Spirochaetia</taxon>
        <taxon>Spirochaetales</taxon>
        <taxon>Spirochaetaceae</taxon>
        <taxon>Marispirochaeta</taxon>
    </lineage>
</organism>
<sequence>MKKHLESIKAVLWDKDGTLLDNFSVWIRRERSLIEFLCTDLEIAGNLRSDAVESGLAAIGIRDGKVDPRGELAGGTEASICDAISGALSDFGQVPEPEEFRRLVNGRLHEILARDTETPPLRRGVLEALTAARTRGLPQGLATSDSRKSALGELAPYGIDKFFSYYSFGDEALRPKPDPWCILEFSRLTGIPADSILFVGDTPVDEATADAAGAVFCAVLGGAGGRRDFSATTMTCNDPGEIADVFL</sequence>
<dbReference type="InterPro" id="IPR023198">
    <property type="entry name" value="PGP-like_dom2"/>
</dbReference>
<comment type="caution">
    <text evidence="5">The sequence shown here is derived from an EMBL/GenBank/DDBJ whole genome shotgun (WGS) entry which is preliminary data.</text>
</comment>
<dbReference type="GO" id="GO:0006281">
    <property type="term" value="P:DNA repair"/>
    <property type="evidence" value="ECO:0007669"/>
    <property type="project" value="TreeGrafter"/>
</dbReference>
<dbReference type="PANTHER" id="PTHR43434">
    <property type="entry name" value="PHOSPHOGLYCOLATE PHOSPHATASE"/>
    <property type="match status" value="1"/>
</dbReference>
<dbReference type="Gene3D" id="1.10.150.240">
    <property type="entry name" value="Putative phosphatase, domain 2"/>
    <property type="match status" value="1"/>
</dbReference>
<dbReference type="STRING" id="1963862.B4O97_15355"/>
<evidence type="ECO:0000256" key="1">
    <source>
        <dbReference type="ARBA" id="ARBA00000830"/>
    </source>
</evidence>
<dbReference type="InterPro" id="IPR050155">
    <property type="entry name" value="HAD-like_hydrolase_sf"/>
</dbReference>
<comment type="pathway">
    <text evidence="2">Organic acid metabolism; glycolate biosynthesis; glycolate from 2-phosphoglycolate: step 1/1.</text>
</comment>
<dbReference type="Pfam" id="PF00702">
    <property type="entry name" value="Hydrolase"/>
    <property type="match status" value="1"/>
</dbReference>
<dbReference type="Proteomes" id="UP000192343">
    <property type="component" value="Unassembled WGS sequence"/>
</dbReference>
<dbReference type="InterPro" id="IPR023214">
    <property type="entry name" value="HAD_sf"/>
</dbReference>
<dbReference type="SFLD" id="SFLDS00003">
    <property type="entry name" value="Haloacid_Dehalogenase"/>
    <property type="match status" value="1"/>
</dbReference>
<comment type="catalytic activity">
    <reaction evidence="1">
        <text>2-phosphoglycolate + H2O = glycolate + phosphate</text>
        <dbReference type="Rhea" id="RHEA:14369"/>
        <dbReference type="ChEBI" id="CHEBI:15377"/>
        <dbReference type="ChEBI" id="CHEBI:29805"/>
        <dbReference type="ChEBI" id="CHEBI:43474"/>
        <dbReference type="ChEBI" id="CHEBI:58033"/>
        <dbReference type="EC" id="3.1.3.18"/>
    </reaction>
</comment>
<dbReference type="GO" id="GO:0008967">
    <property type="term" value="F:phosphoglycolate phosphatase activity"/>
    <property type="evidence" value="ECO:0007669"/>
    <property type="project" value="UniProtKB-EC"/>
</dbReference>
<dbReference type="AlphaFoldDB" id="A0A1Y1RUS1"/>
<dbReference type="EMBL" id="MWQY01000019">
    <property type="protein sequence ID" value="ORC32829.1"/>
    <property type="molecule type" value="Genomic_DNA"/>
</dbReference>
<evidence type="ECO:0000256" key="4">
    <source>
        <dbReference type="ARBA" id="ARBA00013078"/>
    </source>
</evidence>
<proteinExistence type="inferred from homology"/>
<keyword evidence="5" id="KW-0378">Hydrolase</keyword>
<dbReference type="OrthoDB" id="9792518at2"/>
<dbReference type="RefSeq" id="WP_083052173.1">
    <property type="nucleotide sequence ID" value="NZ_MWQY01000019.1"/>
</dbReference>
<dbReference type="SFLD" id="SFLDG01129">
    <property type="entry name" value="C1.5:_HAD__Beta-PGM__Phosphata"/>
    <property type="match status" value="1"/>
</dbReference>
<gene>
    <name evidence="5" type="ORF">B4O97_15355</name>
</gene>
<dbReference type="InterPro" id="IPR036412">
    <property type="entry name" value="HAD-like_sf"/>
</dbReference>
<protein>
    <recommendedName>
        <fullName evidence="4">phosphoglycolate phosphatase</fullName>
        <ecNumber evidence="4">3.1.3.18</ecNumber>
    </recommendedName>
</protein>
<reference evidence="5 6" key="1">
    <citation type="submission" date="2017-03" db="EMBL/GenBank/DDBJ databases">
        <title>Draft Genome sequence of Marispirochaeta sp. strain JC444.</title>
        <authorList>
            <person name="Shivani Y."/>
            <person name="Subhash Y."/>
            <person name="Sasikala C."/>
            <person name="Ramana C."/>
        </authorList>
    </citation>
    <scope>NUCLEOTIDE SEQUENCE [LARGE SCALE GENOMIC DNA]</scope>
    <source>
        <strain evidence="5 6">JC444</strain>
    </source>
</reference>
<dbReference type="PANTHER" id="PTHR43434:SF1">
    <property type="entry name" value="PHOSPHOGLYCOLATE PHOSPHATASE"/>
    <property type="match status" value="1"/>
</dbReference>
<keyword evidence="6" id="KW-1185">Reference proteome</keyword>
<comment type="similarity">
    <text evidence="3">Belongs to the HAD-like hydrolase superfamily. CbbY/CbbZ/Gph/YieH family.</text>
</comment>
<evidence type="ECO:0000313" key="6">
    <source>
        <dbReference type="Proteomes" id="UP000192343"/>
    </source>
</evidence>
<dbReference type="EC" id="3.1.3.18" evidence="4"/>
<accession>A0A1Y1RUS1</accession>
<evidence type="ECO:0000256" key="3">
    <source>
        <dbReference type="ARBA" id="ARBA00006171"/>
    </source>
</evidence>